<evidence type="ECO:0000256" key="4">
    <source>
        <dbReference type="ARBA" id="ARBA00022839"/>
    </source>
</evidence>
<dbReference type="InterPro" id="IPR012337">
    <property type="entry name" value="RNaseH-like_sf"/>
</dbReference>
<keyword evidence="2" id="KW-0479">Metal-binding</keyword>
<accession>A0ABC9BC78</accession>
<evidence type="ECO:0000313" key="7">
    <source>
        <dbReference type="EMBL" id="CAL4998447.1"/>
    </source>
</evidence>
<organism evidence="7 8">
    <name type="scientific">Urochloa decumbens</name>
    <dbReference type="NCBI Taxonomy" id="240449"/>
    <lineage>
        <taxon>Eukaryota</taxon>
        <taxon>Viridiplantae</taxon>
        <taxon>Streptophyta</taxon>
        <taxon>Embryophyta</taxon>
        <taxon>Tracheophyta</taxon>
        <taxon>Spermatophyta</taxon>
        <taxon>Magnoliopsida</taxon>
        <taxon>Liliopsida</taxon>
        <taxon>Poales</taxon>
        <taxon>Poaceae</taxon>
        <taxon>PACMAD clade</taxon>
        <taxon>Panicoideae</taxon>
        <taxon>Panicodae</taxon>
        <taxon>Paniceae</taxon>
        <taxon>Melinidinae</taxon>
        <taxon>Urochloa</taxon>
    </lineage>
</organism>
<evidence type="ECO:0000256" key="1">
    <source>
        <dbReference type="ARBA" id="ARBA00001946"/>
    </source>
</evidence>
<dbReference type="Proteomes" id="UP001497457">
    <property type="component" value="Chromosome 25rd"/>
</dbReference>
<proteinExistence type="predicted"/>
<dbReference type="SUPFAM" id="SSF53098">
    <property type="entry name" value="Ribonuclease H-like"/>
    <property type="match status" value="2"/>
</dbReference>
<dbReference type="Gene3D" id="3.30.420.10">
    <property type="entry name" value="Ribonuclease H-like superfamily/Ribonuclease H"/>
    <property type="match status" value="2"/>
</dbReference>
<dbReference type="AlphaFoldDB" id="A0ABC9BC78"/>
<keyword evidence="3" id="KW-0378">Hydrolase</keyword>
<evidence type="ECO:0000313" key="8">
    <source>
        <dbReference type="Proteomes" id="UP001497457"/>
    </source>
</evidence>
<gene>
    <name evidence="7" type="ORF">URODEC1_LOCUS63846</name>
</gene>
<dbReference type="InterPro" id="IPR036397">
    <property type="entry name" value="RNaseH_sf"/>
</dbReference>
<protein>
    <recommendedName>
        <fullName evidence="6">Exonuclease domain-containing protein</fullName>
    </recommendedName>
</protein>
<dbReference type="Pfam" id="PF00929">
    <property type="entry name" value="RNase_T"/>
    <property type="match status" value="1"/>
</dbReference>
<dbReference type="PANTHER" id="PTHR30231">
    <property type="entry name" value="DNA POLYMERASE III SUBUNIT EPSILON"/>
    <property type="match status" value="1"/>
</dbReference>
<dbReference type="PANTHER" id="PTHR30231:SF23">
    <property type="entry name" value="PROTEIN NEN2"/>
    <property type="match status" value="1"/>
</dbReference>
<name>A0ABC9BC78_9POAL</name>
<keyword evidence="8" id="KW-1185">Reference proteome</keyword>
<dbReference type="InterPro" id="IPR013520">
    <property type="entry name" value="Ribonucl_H"/>
</dbReference>
<reference evidence="7 8" key="2">
    <citation type="submission" date="2024-10" db="EMBL/GenBank/DDBJ databases">
        <authorList>
            <person name="Ryan C."/>
        </authorList>
    </citation>
    <scope>NUCLEOTIDE SEQUENCE [LARGE SCALE GENOMIC DNA]</scope>
</reference>
<dbReference type="EMBL" id="OZ075135">
    <property type="protein sequence ID" value="CAL4998447.1"/>
    <property type="molecule type" value="Genomic_DNA"/>
</dbReference>
<keyword evidence="4" id="KW-0540">Nuclease</keyword>
<dbReference type="FunFam" id="3.30.420.10:FF:000040">
    <property type="entry name" value="Exonuclease family protein"/>
    <property type="match status" value="1"/>
</dbReference>
<dbReference type="GO" id="GO:0046872">
    <property type="term" value="F:metal ion binding"/>
    <property type="evidence" value="ECO:0007669"/>
    <property type="project" value="UniProtKB-KW"/>
</dbReference>
<keyword evidence="5" id="KW-0460">Magnesium</keyword>
<comment type="cofactor">
    <cofactor evidence="1">
        <name>Mg(2+)</name>
        <dbReference type="ChEBI" id="CHEBI:18420"/>
    </cofactor>
</comment>
<dbReference type="GO" id="GO:0004527">
    <property type="term" value="F:exonuclease activity"/>
    <property type="evidence" value="ECO:0007669"/>
    <property type="project" value="UniProtKB-KW"/>
</dbReference>
<keyword evidence="4" id="KW-0269">Exonuclease</keyword>
<evidence type="ECO:0000256" key="3">
    <source>
        <dbReference type="ARBA" id="ARBA00022801"/>
    </source>
</evidence>
<dbReference type="SMART" id="SM00479">
    <property type="entry name" value="EXOIII"/>
    <property type="match status" value="1"/>
</dbReference>
<reference evidence="8" key="1">
    <citation type="submission" date="2024-06" db="EMBL/GenBank/DDBJ databases">
        <authorList>
            <person name="Ryan C."/>
        </authorList>
    </citation>
    <scope>NUCLEOTIDE SEQUENCE [LARGE SCALE GENOMIC DNA]</scope>
</reference>
<dbReference type="CDD" id="cd06127">
    <property type="entry name" value="DEDDh"/>
    <property type="match status" value="1"/>
</dbReference>
<feature type="domain" description="Exonuclease" evidence="6">
    <location>
        <begin position="15"/>
        <end position="185"/>
    </location>
</feature>
<sequence>MAAPAPAPAPPDREEIVFLDVETTTPPRRVLLEFGAVVVCSRRLVDVSSYATLMRPADLDAVPDPTARCNGITRDTVVAAPPFRDVADNVYDSLHGRVWAGHNIVDFDSVIIRDAFAEIGRPPPEPKGMVDTLPLLTHWFGPRAGDMKLASLANYFGLGKQRHRSLDDVKMNIDVVKNCATVLFLGMVDTLPLLTHWFGPRAGDMKLASLANYFGLGKQRHRSLDDVKMNIDVVKNCATVLFLEESLRGVVPTPQNMLADATIRTQGTSDPATNRDYNELVGSHVEEMMIDTTKQMDARSSGGSSGFVELDDVSTESIEIKVVVLHRSRLRRIFHHKGAQLQLSCPGLEVRWVSTQFQPNLSIVVDIPDNLSKVLEFCDNLAQSESPEARSNSTWKPIIKRYGNATTRPTVRLKIAMTIVNGNTAMYSTQICQKDCNGVIPKLASRKVDAAELESLQGNKVDAFFSLEIYDYKAKAGILLVAKRLDVHFLRDQA</sequence>
<evidence type="ECO:0000256" key="5">
    <source>
        <dbReference type="ARBA" id="ARBA00022842"/>
    </source>
</evidence>
<evidence type="ECO:0000259" key="6">
    <source>
        <dbReference type="SMART" id="SM00479"/>
    </source>
</evidence>
<evidence type="ECO:0000256" key="2">
    <source>
        <dbReference type="ARBA" id="ARBA00022723"/>
    </source>
</evidence>